<dbReference type="AlphaFoldDB" id="A0A1S8A4N5"/>
<evidence type="ECO:0000313" key="2">
    <source>
        <dbReference type="EMBL" id="GAW25068.1"/>
    </source>
</evidence>
<dbReference type="STRING" id="77044.A0A1S8A4N5"/>
<dbReference type="Pfam" id="PF06985">
    <property type="entry name" value="HET"/>
    <property type="match status" value="1"/>
</dbReference>
<name>A0A1S8A4N5_ROSNE</name>
<keyword evidence="3" id="KW-1185">Reference proteome</keyword>
<dbReference type="GO" id="GO:0006508">
    <property type="term" value="P:proteolysis"/>
    <property type="evidence" value="ECO:0007669"/>
    <property type="project" value="UniProtKB-KW"/>
</dbReference>
<dbReference type="EMBL" id="DF977446">
    <property type="protein sequence ID" value="GAW25068.1"/>
    <property type="molecule type" value="Genomic_DNA"/>
</dbReference>
<dbReference type="PANTHER" id="PTHR33112">
    <property type="entry name" value="DOMAIN PROTEIN, PUTATIVE-RELATED"/>
    <property type="match status" value="1"/>
</dbReference>
<feature type="domain" description="Heterokaryon incompatibility" evidence="1">
    <location>
        <begin position="46"/>
        <end position="180"/>
    </location>
</feature>
<dbReference type="OMA" id="CIMFANT"/>
<reference evidence="2" key="1">
    <citation type="submission" date="2016-03" db="EMBL/GenBank/DDBJ databases">
        <title>Draft genome sequence of Rosellinia necatrix.</title>
        <authorList>
            <person name="Kanematsu S."/>
        </authorList>
    </citation>
    <scope>NUCLEOTIDE SEQUENCE [LARGE SCALE GENOMIC DNA]</scope>
    <source>
        <strain evidence="2">W97</strain>
    </source>
</reference>
<sequence>MYSVLPFPGSPVLEKPRLPGRVLQLIEGPSRSIRLIEPAPGQSACYFALSHRWGTSKKLLLTRETLKSLQDGIPVRSLPGTYRDAVQVTGQFGCSFLWIDSLCIFQDDIDAWLAESTKMADIFRQATCVIAAHSANDDNEGFLSANWLSPKRTGATPNYAGFHECVNESNLSKRGWVFQERILARRLLHFTDRGLFLEDASGIKTVAREGLICPPGASLIDNKLNVEDASHSPTQWYRLIERYSHCELTWDIDRLPAIAGLARAFGELTSCGRFLFGLWSESIHFGLLWRQTSTDTIEMRDAYRSGWRCPTWSWGAWKGSVHFPPHLARLQSSVRLVQDKLPTPDIMTLENPGLQSPTLAMFCKVRSLRDVQITYDSNIEETGKSTKKACWLVSEEPVVAGLVYVDGISQGDKRTFDEIGLLLVAFDRDEKHVVVEDGEADGIKTITSLTYYYLIVEAVSIGRVYRRIGTGTRSGSDIWRWTCSRMVHLV</sequence>
<dbReference type="PANTHER" id="PTHR33112:SF8">
    <property type="entry name" value="HETEROKARYON INCOMPATIBILITY DOMAIN-CONTAINING PROTEIN"/>
    <property type="match status" value="1"/>
</dbReference>
<organism evidence="2">
    <name type="scientific">Rosellinia necatrix</name>
    <name type="common">White root-rot fungus</name>
    <dbReference type="NCBI Taxonomy" id="77044"/>
    <lineage>
        <taxon>Eukaryota</taxon>
        <taxon>Fungi</taxon>
        <taxon>Dikarya</taxon>
        <taxon>Ascomycota</taxon>
        <taxon>Pezizomycotina</taxon>
        <taxon>Sordariomycetes</taxon>
        <taxon>Xylariomycetidae</taxon>
        <taxon>Xylariales</taxon>
        <taxon>Xylariaceae</taxon>
        <taxon>Rosellinia</taxon>
    </lineage>
</organism>
<proteinExistence type="predicted"/>
<dbReference type="InterPro" id="IPR010730">
    <property type="entry name" value="HET"/>
</dbReference>
<keyword evidence="2" id="KW-0645">Protease</keyword>
<gene>
    <name evidence="2" type="ORF">SAMD00023353_0102940</name>
</gene>
<dbReference type="GO" id="GO:0008233">
    <property type="term" value="F:peptidase activity"/>
    <property type="evidence" value="ECO:0007669"/>
    <property type="project" value="UniProtKB-KW"/>
</dbReference>
<accession>A0A1S8A4N5</accession>
<keyword evidence="2" id="KW-0378">Hydrolase</keyword>
<dbReference type="OrthoDB" id="4062651at2759"/>
<protein>
    <submittedName>
        <fullName evidence="2">Putative subtilisin-like serine protease</fullName>
    </submittedName>
</protein>
<evidence type="ECO:0000313" key="3">
    <source>
        <dbReference type="Proteomes" id="UP000054516"/>
    </source>
</evidence>
<dbReference type="Proteomes" id="UP000054516">
    <property type="component" value="Unassembled WGS sequence"/>
</dbReference>
<evidence type="ECO:0000259" key="1">
    <source>
        <dbReference type="Pfam" id="PF06985"/>
    </source>
</evidence>